<evidence type="ECO:0000256" key="2">
    <source>
        <dbReference type="ARBA" id="ARBA00022771"/>
    </source>
</evidence>
<evidence type="ECO:0000256" key="1">
    <source>
        <dbReference type="ARBA" id="ARBA00022723"/>
    </source>
</evidence>
<evidence type="ECO:0000256" key="4">
    <source>
        <dbReference type="PROSITE-ProRule" id="PRU00175"/>
    </source>
</evidence>
<keyword evidence="7" id="KW-1185">Reference proteome</keyword>
<dbReference type="PANTHER" id="PTHR45969:SF33">
    <property type="entry name" value="RING ZINC FINGER PROTEIN-RELATED"/>
    <property type="match status" value="1"/>
</dbReference>
<dbReference type="GO" id="GO:0016567">
    <property type="term" value="P:protein ubiquitination"/>
    <property type="evidence" value="ECO:0007669"/>
    <property type="project" value="TreeGrafter"/>
</dbReference>
<dbReference type="GO" id="GO:0008270">
    <property type="term" value="F:zinc ion binding"/>
    <property type="evidence" value="ECO:0007669"/>
    <property type="project" value="UniProtKB-KW"/>
</dbReference>
<dbReference type="SMART" id="SM00184">
    <property type="entry name" value="RING"/>
    <property type="match status" value="1"/>
</dbReference>
<reference evidence="6 7" key="1">
    <citation type="submission" date="2024-01" db="EMBL/GenBank/DDBJ databases">
        <title>The genomes of 5 underutilized Papilionoideae crops provide insights into root nodulation and disease resistance.</title>
        <authorList>
            <person name="Yuan L."/>
        </authorList>
    </citation>
    <scope>NUCLEOTIDE SEQUENCE [LARGE SCALE GENOMIC DNA]</scope>
    <source>
        <strain evidence="6">LY-2023</strain>
        <tissue evidence="6">Leaf</tissue>
    </source>
</reference>
<protein>
    <recommendedName>
        <fullName evidence="5">RING-type domain-containing protein</fullName>
    </recommendedName>
</protein>
<evidence type="ECO:0000313" key="7">
    <source>
        <dbReference type="Proteomes" id="UP001359559"/>
    </source>
</evidence>
<dbReference type="SUPFAM" id="SSF57850">
    <property type="entry name" value="RING/U-box"/>
    <property type="match status" value="1"/>
</dbReference>
<evidence type="ECO:0000313" key="6">
    <source>
        <dbReference type="EMBL" id="KAK7308968.1"/>
    </source>
</evidence>
<proteinExistence type="predicted"/>
<feature type="domain" description="RING-type" evidence="5">
    <location>
        <begin position="82"/>
        <end position="125"/>
    </location>
</feature>
<dbReference type="Pfam" id="PF13639">
    <property type="entry name" value="zf-RING_2"/>
    <property type="match status" value="1"/>
</dbReference>
<keyword evidence="1" id="KW-0479">Metal-binding</keyword>
<dbReference type="InterPro" id="IPR001841">
    <property type="entry name" value="Znf_RING"/>
</dbReference>
<comment type="caution">
    <text evidence="6">The sequence shown here is derived from an EMBL/GenBank/DDBJ whole genome shotgun (WGS) entry which is preliminary data.</text>
</comment>
<dbReference type="InterPro" id="IPR013083">
    <property type="entry name" value="Znf_RING/FYVE/PHD"/>
</dbReference>
<dbReference type="PROSITE" id="PS50089">
    <property type="entry name" value="ZF_RING_2"/>
    <property type="match status" value="1"/>
</dbReference>
<name>A0AAN9K310_CLITE</name>
<gene>
    <name evidence="6" type="ORF">RJT34_05340</name>
</gene>
<dbReference type="GO" id="GO:0061630">
    <property type="term" value="F:ubiquitin protein ligase activity"/>
    <property type="evidence" value="ECO:0007669"/>
    <property type="project" value="TreeGrafter"/>
</dbReference>
<accession>A0AAN9K310</accession>
<evidence type="ECO:0000259" key="5">
    <source>
        <dbReference type="PROSITE" id="PS50089"/>
    </source>
</evidence>
<dbReference type="AlphaFoldDB" id="A0AAN9K310"/>
<dbReference type="PANTHER" id="PTHR45969">
    <property type="entry name" value="RING ZINC FINGER PROTEIN-RELATED"/>
    <property type="match status" value="1"/>
</dbReference>
<dbReference type="Proteomes" id="UP001359559">
    <property type="component" value="Unassembled WGS sequence"/>
</dbReference>
<organism evidence="6 7">
    <name type="scientific">Clitoria ternatea</name>
    <name type="common">Butterfly pea</name>
    <dbReference type="NCBI Taxonomy" id="43366"/>
    <lineage>
        <taxon>Eukaryota</taxon>
        <taxon>Viridiplantae</taxon>
        <taxon>Streptophyta</taxon>
        <taxon>Embryophyta</taxon>
        <taxon>Tracheophyta</taxon>
        <taxon>Spermatophyta</taxon>
        <taxon>Magnoliopsida</taxon>
        <taxon>eudicotyledons</taxon>
        <taxon>Gunneridae</taxon>
        <taxon>Pentapetalae</taxon>
        <taxon>rosids</taxon>
        <taxon>fabids</taxon>
        <taxon>Fabales</taxon>
        <taxon>Fabaceae</taxon>
        <taxon>Papilionoideae</taxon>
        <taxon>50 kb inversion clade</taxon>
        <taxon>NPAAA clade</taxon>
        <taxon>indigoferoid/millettioid clade</taxon>
        <taxon>Phaseoleae</taxon>
        <taxon>Clitoria</taxon>
    </lineage>
</organism>
<evidence type="ECO:0000256" key="3">
    <source>
        <dbReference type="ARBA" id="ARBA00022833"/>
    </source>
</evidence>
<dbReference type="EMBL" id="JAYKXN010000002">
    <property type="protein sequence ID" value="KAK7308968.1"/>
    <property type="molecule type" value="Genomic_DNA"/>
</dbReference>
<keyword evidence="3" id="KW-0862">Zinc</keyword>
<dbReference type="Gene3D" id="3.30.40.10">
    <property type="entry name" value="Zinc/RING finger domain, C3HC4 (zinc finger)"/>
    <property type="match status" value="1"/>
</dbReference>
<sequence>MGFPGGYIELTLPSVFMQLLSMLGFMRKLITLLLCYIGVAHFLEADIAWPEIESVWALLIRETLPPPVKFSEVVVADPPESCAVCLCEFSGEDEIRRLSKCQHIFHKGCVDRWMGRHQRTCPLCRTPFIPHHIHMHPPSFNHSFWAASGLIPDFSYHY</sequence>
<keyword evidence="2 4" id="KW-0863">Zinc-finger</keyword>